<dbReference type="InterPro" id="IPR008844">
    <property type="entry name" value="Spore_GerAC-like"/>
</dbReference>
<sequence length="415" mass="46143">MKKPKRSGHPHGSPRRFWPCTLLGVLALSLLTTGCWNRRELNELAIASSMGFDVGEKGVTVSIQIIDPGEITNKSGGSTAGRAPVTLYDAHEETVFQAIRSITTKSPRKIYLSHLRIVVISEKLARQGIRNIIDFLSRDHELRRDFYILIARGSARDVLNTMTTIEKIPANKMFNSVQVAEENWGPVLGTNLEDLIGRLVHAGMSPLVPGIRILGSSKMGSKKTNVEQIDAPARLDLKGLAVFKKDKMLGWMNEQEGTGANFILNKIKSTVIGGSCPGGTGKLGSEIIRSQTKMKVRKEGDKPLIVIEVESEANVSDVECSIDLHKTQIIHELEQSINDKIRSLVEAAIKASQTKFKSDVFGFGDTVRRKQPELWSKVQGQWPEMYPEIPYEIRVETKLRRTGTTSQSFIEEIKE</sequence>
<dbReference type="KEGG" id="pms:KNP414_00877"/>
<accession>F8F4S5</accession>
<evidence type="ECO:0000256" key="5">
    <source>
        <dbReference type="ARBA" id="ARBA00023136"/>
    </source>
</evidence>
<feature type="domain" description="Spore germination protein N-terminal" evidence="9">
    <location>
        <begin position="37"/>
        <end position="213"/>
    </location>
</feature>
<feature type="domain" description="Spore germination GerAC-like C-terminal" evidence="8">
    <location>
        <begin position="238"/>
        <end position="403"/>
    </location>
</feature>
<dbReference type="RefSeq" id="WP_013914631.1">
    <property type="nucleotide sequence ID" value="NC_015690.1"/>
</dbReference>
<comment type="similarity">
    <text evidence="2">Belongs to the GerABKC lipoprotein family.</text>
</comment>
<dbReference type="EMBL" id="CP002869">
    <property type="protein sequence ID" value="AEI39467.1"/>
    <property type="molecule type" value="Genomic_DNA"/>
</dbReference>
<evidence type="ECO:0000259" key="8">
    <source>
        <dbReference type="Pfam" id="PF05504"/>
    </source>
</evidence>
<evidence type="ECO:0000256" key="3">
    <source>
        <dbReference type="ARBA" id="ARBA00022544"/>
    </source>
</evidence>
<dbReference type="InterPro" id="IPR038501">
    <property type="entry name" value="Spore_GerAC_C_sf"/>
</dbReference>
<dbReference type="GO" id="GO:0009847">
    <property type="term" value="P:spore germination"/>
    <property type="evidence" value="ECO:0007669"/>
    <property type="project" value="InterPro"/>
</dbReference>
<keyword evidence="5" id="KW-0472">Membrane</keyword>
<dbReference type="Proteomes" id="UP000006620">
    <property type="component" value="Chromosome"/>
</dbReference>
<dbReference type="AlphaFoldDB" id="F8F4S5"/>
<dbReference type="PANTHER" id="PTHR35789">
    <property type="entry name" value="SPORE GERMINATION PROTEIN B3"/>
    <property type="match status" value="1"/>
</dbReference>
<dbReference type="InterPro" id="IPR057336">
    <property type="entry name" value="GerAC_N"/>
</dbReference>
<evidence type="ECO:0000256" key="6">
    <source>
        <dbReference type="ARBA" id="ARBA00023139"/>
    </source>
</evidence>
<dbReference type="NCBIfam" id="TIGR02887">
    <property type="entry name" value="spore_ger_x_C"/>
    <property type="match status" value="1"/>
</dbReference>
<dbReference type="InterPro" id="IPR046953">
    <property type="entry name" value="Spore_GerAC-like_C"/>
</dbReference>
<evidence type="ECO:0000259" key="9">
    <source>
        <dbReference type="Pfam" id="PF25198"/>
    </source>
</evidence>
<evidence type="ECO:0000313" key="11">
    <source>
        <dbReference type="Proteomes" id="UP000006620"/>
    </source>
</evidence>
<name>F8F4S5_PAEMK</name>
<keyword evidence="7" id="KW-0449">Lipoprotein</keyword>
<evidence type="ECO:0000313" key="10">
    <source>
        <dbReference type="EMBL" id="AEI39467.1"/>
    </source>
</evidence>
<keyword evidence="3" id="KW-0309">Germination</keyword>
<gene>
    <name evidence="10" type="ordered locus">KNP414_00877</name>
</gene>
<dbReference type="PROSITE" id="PS51257">
    <property type="entry name" value="PROKAR_LIPOPROTEIN"/>
    <property type="match status" value="1"/>
</dbReference>
<evidence type="ECO:0000256" key="7">
    <source>
        <dbReference type="ARBA" id="ARBA00023288"/>
    </source>
</evidence>
<dbReference type="Pfam" id="PF05504">
    <property type="entry name" value="Spore_GerAC"/>
    <property type="match status" value="1"/>
</dbReference>
<dbReference type="Gene3D" id="3.30.300.210">
    <property type="entry name" value="Nutrient germinant receptor protein C, domain 3"/>
    <property type="match status" value="1"/>
</dbReference>
<dbReference type="Pfam" id="PF25198">
    <property type="entry name" value="Spore_GerAC_N"/>
    <property type="match status" value="1"/>
</dbReference>
<comment type="subcellular location">
    <subcellularLocation>
        <location evidence="1">Membrane</location>
        <topology evidence="1">Lipid-anchor</topology>
    </subcellularLocation>
</comment>
<dbReference type="HOGENOM" id="CLU_051140_0_0_9"/>
<dbReference type="GO" id="GO:0016020">
    <property type="term" value="C:membrane"/>
    <property type="evidence" value="ECO:0007669"/>
    <property type="project" value="UniProtKB-SubCell"/>
</dbReference>
<protein>
    <submittedName>
        <fullName evidence="10">Germination protein, Ger(X)C family</fullName>
    </submittedName>
</protein>
<evidence type="ECO:0000256" key="1">
    <source>
        <dbReference type="ARBA" id="ARBA00004635"/>
    </source>
</evidence>
<keyword evidence="6" id="KW-0564">Palmitate</keyword>
<proteinExistence type="inferred from homology"/>
<evidence type="ECO:0000256" key="4">
    <source>
        <dbReference type="ARBA" id="ARBA00022729"/>
    </source>
</evidence>
<keyword evidence="4" id="KW-0732">Signal</keyword>
<reference evidence="11" key="1">
    <citation type="submission" date="2011-06" db="EMBL/GenBank/DDBJ databases">
        <title>Complete genome sequence of Paenibacillus mucilaginosus KNP414.</title>
        <authorList>
            <person name="Wang J."/>
            <person name="Hu S."/>
            <person name="Hu X."/>
            <person name="Zhang B."/>
            <person name="Dong D."/>
            <person name="Zhang S."/>
            <person name="Zhao K."/>
            <person name="Wu D."/>
        </authorList>
    </citation>
    <scope>NUCLEOTIDE SEQUENCE [LARGE SCALE GENOMIC DNA]</scope>
    <source>
        <strain evidence="11">KNP414</strain>
    </source>
</reference>
<reference evidence="10 11" key="2">
    <citation type="journal article" date="2013" name="Genome Announc.">
        <title>Genome Sequence of Growth-Improving Paenibacillus mucilaginosus Strain KNP414.</title>
        <authorList>
            <person name="Lu J.J."/>
            <person name="Wang J.F."/>
            <person name="Hu X.F."/>
        </authorList>
    </citation>
    <scope>NUCLEOTIDE SEQUENCE [LARGE SCALE GENOMIC DNA]</scope>
    <source>
        <strain evidence="10 11">KNP414</strain>
    </source>
</reference>
<evidence type="ECO:0000256" key="2">
    <source>
        <dbReference type="ARBA" id="ARBA00007886"/>
    </source>
</evidence>
<dbReference type="PANTHER" id="PTHR35789:SF1">
    <property type="entry name" value="SPORE GERMINATION PROTEIN B3"/>
    <property type="match status" value="1"/>
</dbReference>
<organism evidence="10 11">
    <name type="scientific">Paenibacillus mucilaginosus (strain KNP414)</name>
    <dbReference type="NCBI Taxonomy" id="1036673"/>
    <lineage>
        <taxon>Bacteria</taxon>
        <taxon>Bacillati</taxon>
        <taxon>Bacillota</taxon>
        <taxon>Bacilli</taxon>
        <taxon>Bacillales</taxon>
        <taxon>Paenibacillaceae</taxon>
        <taxon>Paenibacillus</taxon>
    </lineage>
</organism>
<dbReference type="PATRIC" id="fig|1036673.3.peg.781"/>